<dbReference type="EMBL" id="MFFM01000049">
    <property type="protein sequence ID" value="OGF08081.1"/>
    <property type="molecule type" value="Genomic_DNA"/>
</dbReference>
<proteinExistence type="predicted"/>
<evidence type="ECO:0000313" key="4">
    <source>
        <dbReference type="Proteomes" id="UP000177230"/>
    </source>
</evidence>
<feature type="domain" description="ATPase AAA-type core" evidence="1">
    <location>
        <begin position="24"/>
        <end position="307"/>
    </location>
</feature>
<sequence>MRLVEFYIGNYRSLSKQTLQCNNINALVGPNNAGKTNILSAIKLFFTTKAQTDLNDAHAKIQSSTILLRAIIQISGKLDKRDMAKYNLLFLVNNDLMTIERKHKTNEAAKYYYIQGKNRTLLKQNQLYYLQGLFRKHFIFIDLANDEHIDYNNLESIVGYVIKNKFSDYQEKQINDKTEAALKNLNAKIDGLYGPIKQRFLDNFSLSKKDISFKLDIDAKKLISFVKLYINQGDPVHHLQSKGHGIKNIAAYIFLGLFKYHSPSIIVIEEPESHLHPSYLRPFIQSLLSLSTQKQIILTTHSCNVVDVIEPMNIYRVFQENGYTKISKPKITKKDVYDFYKYIYNKNAECLFAKRVIIVEGISDSRILSNLSNKIISKVNKNKINLSFDQNDIQVIEVTGGNFHGPISLLDAFNIGWMIVGDDDKWPKDFMRTIDALKLNKKHPIKYKYLTKMQLASIPINNDIRKVLYEHFKIISVPTDIEKLILNKANAPIIKSILKKYLPDRYKEKKKGGGGNNDLKLCYEIMKKHKPEWSIILSKELPTISISQGIIELIKLIVLKPAHGCIDQNLTEE</sequence>
<dbReference type="PANTHER" id="PTHR43581:SF2">
    <property type="entry name" value="EXCINUCLEASE ATPASE SUBUNIT"/>
    <property type="match status" value="1"/>
</dbReference>
<dbReference type="GO" id="GO:0016887">
    <property type="term" value="F:ATP hydrolysis activity"/>
    <property type="evidence" value="ECO:0007669"/>
    <property type="project" value="InterPro"/>
</dbReference>
<dbReference type="PANTHER" id="PTHR43581">
    <property type="entry name" value="ATP/GTP PHOSPHATASE"/>
    <property type="match status" value="1"/>
</dbReference>
<gene>
    <name evidence="3" type="ORF">A2024_04965</name>
</gene>
<dbReference type="InterPro" id="IPR003959">
    <property type="entry name" value="ATPase_AAA_core"/>
</dbReference>
<evidence type="ECO:0000259" key="2">
    <source>
        <dbReference type="Pfam" id="PF20469"/>
    </source>
</evidence>
<dbReference type="Gene3D" id="3.40.50.300">
    <property type="entry name" value="P-loop containing nucleotide triphosphate hydrolases"/>
    <property type="match status" value="1"/>
</dbReference>
<name>A0A1F5R2D9_9BACT</name>
<evidence type="ECO:0000313" key="3">
    <source>
        <dbReference type="EMBL" id="OGF08081.1"/>
    </source>
</evidence>
<protein>
    <submittedName>
        <fullName evidence="3">Uncharacterized protein</fullName>
    </submittedName>
</protein>
<dbReference type="GO" id="GO:0005524">
    <property type="term" value="F:ATP binding"/>
    <property type="evidence" value="ECO:0007669"/>
    <property type="project" value="InterPro"/>
</dbReference>
<dbReference type="InterPro" id="IPR027417">
    <property type="entry name" value="P-loop_NTPase"/>
</dbReference>
<feature type="domain" description="OLD protein-like TOPRIM" evidence="2">
    <location>
        <begin position="351"/>
        <end position="424"/>
    </location>
</feature>
<dbReference type="Pfam" id="PF20469">
    <property type="entry name" value="OLD-like_TOPRIM"/>
    <property type="match status" value="1"/>
</dbReference>
<accession>A0A1F5R2D9</accession>
<evidence type="ECO:0000259" key="1">
    <source>
        <dbReference type="Pfam" id="PF13304"/>
    </source>
</evidence>
<dbReference type="InterPro" id="IPR034139">
    <property type="entry name" value="TOPRIM_OLD"/>
</dbReference>
<dbReference type="CDD" id="cd01026">
    <property type="entry name" value="TOPRIM_OLD"/>
    <property type="match status" value="1"/>
</dbReference>
<dbReference type="InterPro" id="IPR051396">
    <property type="entry name" value="Bact_Antivir_Def_Nuclease"/>
</dbReference>
<dbReference type="Pfam" id="PF13304">
    <property type="entry name" value="AAA_21"/>
    <property type="match status" value="1"/>
</dbReference>
<organism evidence="3 4">
    <name type="scientific">Candidatus Edwardsbacteria bacterium GWF2_54_11</name>
    <dbReference type="NCBI Taxonomy" id="1817851"/>
    <lineage>
        <taxon>Bacteria</taxon>
        <taxon>Candidatus Edwardsiibacteriota</taxon>
    </lineage>
</organism>
<dbReference type="AlphaFoldDB" id="A0A1F5R2D9"/>
<dbReference type="Proteomes" id="UP000177230">
    <property type="component" value="Unassembled WGS sequence"/>
</dbReference>
<dbReference type="SUPFAM" id="SSF52540">
    <property type="entry name" value="P-loop containing nucleoside triphosphate hydrolases"/>
    <property type="match status" value="1"/>
</dbReference>
<reference evidence="3 4" key="1">
    <citation type="journal article" date="2016" name="Nat. Commun.">
        <title>Thousands of microbial genomes shed light on interconnected biogeochemical processes in an aquifer system.</title>
        <authorList>
            <person name="Anantharaman K."/>
            <person name="Brown C.T."/>
            <person name="Hug L.A."/>
            <person name="Sharon I."/>
            <person name="Castelle C.J."/>
            <person name="Probst A.J."/>
            <person name="Thomas B.C."/>
            <person name="Singh A."/>
            <person name="Wilkins M.J."/>
            <person name="Karaoz U."/>
            <person name="Brodie E.L."/>
            <person name="Williams K.H."/>
            <person name="Hubbard S.S."/>
            <person name="Banfield J.F."/>
        </authorList>
    </citation>
    <scope>NUCLEOTIDE SEQUENCE [LARGE SCALE GENOMIC DNA]</scope>
</reference>
<comment type="caution">
    <text evidence="3">The sequence shown here is derived from an EMBL/GenBank/DDBJ whole genome shotgun (WGS) entry which is preliminary data.</text>
</comment>